<evidence type="ECO:0000259" key="2">
    <source>
        <dbReference type="Pfam" id="PF20434"/>
    </source>
</evidence>
<dbReference type="AlphaFoldDB" id="W4H6S1"/>
<dbReference type="EMBL" id="KI913116">
    <property type="protein sequence ID" value="ETV87276.1"/>
    <property type="molecule type" value="Genomic_DNA"/>
</dbReference>
<dbReference type="OrthoDB" id="6495301at2759"/>
<dbReference type="InterPro" id="IPR029058">
    <property type="entry name" value="AB_hydrolase_fold"/>
</dbReference>
<accession>W4H6S1</accession>
<dbReference type="ESTHER" id="9stra-w4h6s1">
    <property type="family name" value="BD-FAE"/>
</dbReference>
<evidence type="ECO:0000256" key="1">
    <source>
        <dbReference type="ARBA" id="ARBA00022801"/>
    </source>
</evidence>
<organism evidence="3">
    <name type="scientific">Aphanomyces astaci</name>
    <name type="common">Crayfish plague agent</name>
    <dbReference type="NCBI Taxonomy" id="112090"/>
    <lineage>
        <taxon>Eukaryota</taxon>
        <taxon>Sar</taxon>
        <taxon>Stramenopiles</taxon>
        <taxon>Oomycota</taxon>
        <taxon>Saprolegniomycetes</taxon>
        <taxon>Saprolegniales</taxon>
        <taxon>Verrucalvaceae</taxon>
        <taxon>Aphanomyces</taxon>
    </lineage>
</organism>
<dbReference type="PANTHER" id="PTHR48081">
    <property type="entry name" value="AB HYDROLASE SUPERFAMILY PROTEIN C4A8.06C"/>
    <property type="match status" value="1"/>
</dbReference>
<dbReference type="Gene3D" id="3.40.50.1820">
    <property type="entry name" value="alpha/beta hydrolase"/>
    <property type="match status" value="1"/>
</dbReference>
<dbReference type="RefSeq" id="XP_009824075.1">
    <property type="nucleotide sequence ID" value="XM_009825773.1"/>
</dbReference>
<dbReference type="VEuPathDB" id="FungiDB:H257_02227"/>
<dbReference type="InterPro" id="IPR049492">
    <property type="entry name" value="BD-FAE-like_dom"/>
</dbReference>
<proteinExistence type="predicted"/>
<sequence>MLLGRRVLGRRSMYTWRDIPYTANAHPRQILDVVVPTSPTFPRPKLPVTVFVHGGAWQRGDKSGRFYAHVAPTIAQSTPTLVVTMNYRLSPEVKYPEHIHDVLRALQWVHREIHKYGGDNERIVLMGHSAGAHSVMKLALDDGEAFPNCPPLLGVVGISGVYNIVRLSTASIFGSMALDPVFGHGVQVRRESSVMQPSAASLGSMKKDLPMLLLYAQDDFHLDEDAIELKAWLNSLGFTHVACEEISRTNHFTIIGNVNANLPPSRSTQAITKFIRDVTTEKNGH</sequence>
<dbReference type="GeneID" id="20804223"/>
<dbReference type="SUPFAM" id="SSF53474">
    <property type="entry name" value="alpha/beta-Hydrolases"/>
    <property type="match status" value="1"/>
</dbReference>
<dbReference type="GO" id="GO:0016787">
    <property type="term" value="F:hydrolase activity"/>
    <property type="evidence" value="ECO:0007669"/>
    <property type="project" value="UniProtKB-KW"/>
</dbReference>
<reference evidence="3" key="1">
    <citation type="submission" date="2013-12" db="EMBL/GenBank/DDBJ databases">
        <title>The Genome Sequence of Aphanomyces astaci APO3.</title>
        <authorList>
            <consortium name="The Broad Institute Genomics Platform"/>
            <person name="Russ C."/>
            <person name="Tyler B."/>
            <person name="van West P."/>
            <person name="Dieguez-Uribeondo J."/>
            <person name="Young S.K."/>
            <person name="Zeng Q."/>
            <person name="Gargeya S."/>
            <person name="Fitzgerald M."/>
            <person name="Abouelleil A."/>
            <person name="Alvarado L."/>
            <person name="Chapman S.B."/>
            <person name="Gainer-Dewar J."/>
            <person name="Goldberg J."/>
            <person name="Griggs A."/>
            <person name="Gujja S."/>
            <person name="Hansen M."/>
            <person name="Howarth C."/>
            <person name="Imamovic A."/>
            <person name="Ireland A."/>
            <person name="Larimer J."/>
            <person name="McCowan C."/>
            <person name="Murphy C."/>
            <person name="Pearson M."/>
            <person name="Poon T.W."/>
            <person name="Priest M."/>
            <person name="Roberts A."/>
            <person name="Saif S."/>
            <person name="Shea T."/>
            <person name="Sykes S."/>
            <person name="Wortman J."/>
            <person name="Nusbaum C."/>
            <person name="Birren B."/>
        </authorList>
    </citation>
    <scope>NUCLEOTIDE SEQUENCE [LARGE SCALE GENOMIC DNA]</scope>
    <source>
        <strain evidence="3">APO3</strain>
    </source>
</reference>
<protein>
    <recommendedName>
        <fullName evidence="2">BD-FAE-like domain-containing protein</fullName>
    </recommendedName>
</protein>
<dbReference type="InterPro" id="IPR050300">
    <property type="entry name" value="GDXG_lipolytic_enzyme"/>
</dbReference>
<dbReference type="STRING" id="112090.W4H6S1"/>
<feature type="domain" description="BD-FAE-like" evidence="2">
    <location>
        <begin position="43"/>
        <end position="140"/>
    </location>
</feature>
<evidence type="ECO:0000313" key="3">
    <source>
        <dbReference type="EMBL" id="ETV87276.1"/>
    </source>
</evidence>
<gene>
    <name evidence="3" type="ORF">H257_02227</name>
</gene>
<keyword evidence="1" id="KW-0378">Hydrolase</keyword>
<name>W4H6S1_APHAT</name>
<dbReference type="Pfam" id="PF20434">
    <property type="entry name" value="BD-FAE"/>
    <property type="match status" value="1"/>
</dbReference>
<dbReference type="PANTHER" id="PTHR48081:SF33">
    <property type="entry name" value="KYNURENINE FORMAMIDASE"/>
    <property type="match status" value="1"/>
</dbReference>